<keyword evidence="5" id="KW-0067">ATP-binding</keyword>
<evidence type="ECO:0000256" key="6">
    <source>
        <dbReference type="SAM" id="MobiDB-lite"/>
    </source>
</evidence>
<evidence type="ECO:0000313" key="7">
    <source>
        <dbReference type="EMBL" id="GHP02771.1"/>
    </source>
</evidence>
<dbReference type="SUPFAM" id="SSF56059">
    <property type="entry name" value="Glutathione synthetase ATP-binding domain-like"/>
    <property type="match status" value="1"/>
</dbReference>
<keyword evidence="3" id="KW-0436">Ligase</keyword>
<evidence type="ECO:0000256" key="1">
    <source>
        <dbReference type="ARBA" id="ARBA00004496"/>
    </source>
</evidence>
<dbReference type="Pfam" id="PF03133">
    <property type="entry name" value="TTL"/>
    <property type="match status" value="1"/>
</dbReference>
<evidence type="ECO:0000313" key="8">
    <source>
        <dbReference type="Proteomes" id="UP000660262"/>
    </source>
</evidence>
<proteinExistence type="predicted"/>
<evidence type="ECO:0000256" key="3">
    <source>
        <dbReference type="ARBA" id="ARBA00022598"/>
    </source>
</evidence>
<comment type="caution">
    <text evidence="7">The sequence shown here is derived from an EMBL/GenBank/DDBJ whole genome shotgun (WGS) entry which is preliminary data.</text>
</comment>
<feature type="region of interest" description="Disordered" evidence="6">
    <location>
        <begin position="330"/>
        <end position="357"/>
    </location>
</feature>
<dbReference type="Proteomes" id="UP000660262">
    <property type="component" value="Unassembled WGS sequence"/>
</dbReference>
<dbReference type="InterPro" id="IPR004344">
    <property type="entry name" value="TTL/TTLL_fam"/>
</dbReference>
<evidence type="ECO:0000256" key="5">
    <source>
        <dbReference type="ARBA" id="ARBA00022840"/>
    </source>
</evidence>
<name>A0A830HB04_9CHLO</name>
<feature type="region of interest" description="Disordered" evidence="6">
    <location>
        <begin position="296"/>
        <end position="315"/>
    </location>
</feature>
<evidence type="ECO:0008006" key="9">
    <source>
        <dbReference type="Google" id="ProtNLM"/>
    </source>
</evidence>
<dbReference type="OrthoDB" id="202825at2759"/>
<dbReference type="PROSITE" id="PS51221">
    <property type="entry name" value="TTL"/>
    <property type="match status" value="1"/>
</dbReference>
<dbReference type="GO" id="GO:0070736">
    <property type="term" value="F:protein-glycine ligase activity, initiating"/>
    <property type="evidence" value="ECO:0007669"/>
    <property type="project" value="TreeGrafter"/>
</dbReference>
<dbReference type="PANTHER" id="PTHR45870:SF2">
    <property type="entry name" value="TUBULIN MONOGLYCYLASE TTLL3"/>
    <property type="match status" value="1"/>
</dbReference>
<dbReference type="GO" id="GO:0015630">
    <property type="term" value="C:microtubule cytoskeleton"/>
    <property type="evidence" value="ECO:0007669"/>
    <property type="project" value="TreeGrafter"/>
</dbReference>
<dbReference type="EMBL" id="BNJQ01000004">
    <property type="protein sequence ID" value="GHP02771.1"/>
    <property type="molecule type" value="Genomic_DNA"/>
</dbReference>
<dbReference type="Gene3D" id="3.30.470.20">
    <property type="entry name" value="ATP-grasp fold, B domain"/>
    <property type="match status" value="1"/>
</dbReference>
<sequence length="357" mass="39159">MGEKRERQSSVGCLNNCWIMKPGGKSRGRGVSVIRTLGRLQQIERDSLQATGGEQTTRWVVQKYIEKPLLVHDRKFDLRQWILVTSWSPLTIWWFDECYVRFCAEDYDGTDTENKFKHLSNNSIAKHSTNFNTRCIGEGNMWDQETFACHLRLVGGDASSNDGWTDDPWSDVVLPKMQRAAVNALRSAEGSIPNTQHGCFALYGLDYALSASGPDPWLLEVNSSPCLEHSTPVTARLVPRMMESLARVVVDGSDRHAAGDYGGFSLLYRGPAKAVHIPSYSLNAGTLEVVGHGLISTGDGSVDRPPSRPKTTAAGGLMGVLPAVMSVKRRHHSVSPRKRPSTTSGAATIPRVVPVAS</sequence>
<organism evidence="7 8">
    <name type="scientific">Pycnococcus provasolii</name>
    <dbReference type="NCBI Taxonomy" id="41880"/>
    <lineage>
        <taxon>Eukaryota</taxon>
        <taxon>Viridiplantae</taxon>
        <taxon>Chlorophyta</taxon>
        <taxon>Pseudoscourfieldiophyceae</taxon>
        <taxon>Pseudoscourfieldiales</taxon>
        <taxon>Pycnococcaceae</taxon>
        <taxon>Pycnococcus</taxon>
    </lineage>
</organism>
<gene>
    <name evidence="7" type="ORF">PPROV_000152600</name>
</gene>
<keyword evidence="4" id="KW-0547">Nucleotide-binding</keyword>
<dbReference type="InterPro" id="IPR051437">
    <property type="entry name" value="TTLL_monoglycylase"/>
</dbReference>
<dbReference type="AlphaFoldDB" id="A0A830HB04"/>
<feature type="compositionally biased region" description="Basic residues" evidence="6">
    <location>
        <begin position="330"/>
        <end position="340"/>
    </location>
</feature>
<evidence type="ECO:0000256" key="4">
    <source>
        <dbReference type="ARBA" id="ARBA00022741"/>
    </source>
</evidence>
<keyword evidence="8" id="KW-1185">Reference proteome</keyword>
<evidence type="ECO:0000256" key="2">
    <source>
        <dbReference type="ARBA" id="ARBA00022490"/>
    </source>
</evidence>
<protein>
    <recommendedName>
        <fullName evidence="9">Tubulin--tyrosine ligase-like protein 9</fullName>
    </recommendedName>
</protein>
<keyword evidence="2" id="KW-0963">Cytoplasm</keyword>
<comment type="subcellular location">
    <subcellularLocation>
        <location evidence="1">Cytoplasm</location>
    </subcellularLocation>
</comment>
<reference evidence="7" key="1">
    <citation type="submission" date="2020-10" db="EMBL/GenBank/DDBJ databases">
        <title>Unveiling of a novel bifunctional photoreceptor, Dualchrome1, isolated from a cosmopolitan green alga.</title>
        <authorList>
            <person name="Suzuki S."/>
            <person name="Kawachi M."/>
        </authorList>
    </citation>
    <scope>NUCLEOTIDE SEQUENCE</scope>
    <source>
        <strain evidence="7">NIES 2893</strain>
    </source>
</reference>
<accession>A0A830HB04</accession>
<dbReference type="GO" id="GO:0005737">
    <property type="term" value="C:cytoplasm"/>
    <property type="evidence" value="ECO:0007669"/>
    <property type="project" value="UniProtKB-SubCell"/>
</dbReference>
<dbReference type="GO" id="GO:0005524">
    <property type="term" value="F:ATP binding"/>
    <property type="evidence" value="ECO:0007669"/>
    <property type="project" value="UniProtKB-KW"/>
</dbReference>
<dbReference type="PANTHER" id="PTHR45870">
    <property type="entry name" value="TUBULIN MONOGLYCYLASE TTLL3"/>
    <property type="match status" value="1"/>
</dbReference>